<proteinExistence type="predicted"/>
<evidence type="ECO:0000313" key="3">
    <source>
        <dbReference type="EMBL" id="NYZ19344.1"/>
    </source>
</evidence>
<evidence type="ECO:0000313" key="4">
    <source>
        <dbReference type="Proteomes" id="UP000584642"/>
    </source>
</evidence>
<evidence type="ECO:0000256" key="1">
    <source>
        <dbReference type="SAM" id="Phobius"/>
    </source>
</evidence>
<gene>
    <name evidence="3" type="ORF">HND93_06445</name>
</gene>
<keyword evidence="1" id="KW-1133">Transmembrane helix</keyword>
<dbReference type="InterPro" id="IPR031566">
    <property type="entry name" value="CitMHS_2"/>
</dbReference>
<feature type="transmembrane region" description="Helical" evidence="1">
    <location>
        <begin position="272"/>
        <end position="290"/>
    </location>
</feature>
<evidence type="ECO:0000256" key="2">
    <source>
        <dbReference type="SAM" id="SignalP"/>
    </source>
</evidence>
<accession>A0ABX2T551</accession>
<feature type="transmembrane region" description="Helical" evidence="1">
    <location>
        <begin position="49"/>
        <end position="69"/>
    </location>
</feature>
<protein>
    <submittedName>
        <fullName evidence="3">Sodium:proton antiporter</fullName>
    </submittedName>
</protein>
<feature type="transmembrane region" description="Helical" evidence="1">
    <location>
        <begin position="111"/>
        <end position="134"/>
    </location>
</feature>
<keyword evidence="1" id="KW-0472">Membrane</keyword>
<comment type="caution">
    <text evidence="3">The sequence shown here is derived from an EMBL/GenBank/DDBJ whole genome shotgun (WGS) entry which is preliminary data.</text>
</comment>
<dbReference type="EMBL" id="JABFDB010000002">
    <property type="protein sequence ID" value="NYZ19344.1"/>
    <property type="molecule type" value="Genomic_DNA"/>
</dbReference>
<dbReference type="Proteomes" id="UP000584642">
    <property type="component" value="Unassembled WGS sequence"/>
</dbReference>
<feature type="signal peptide" evidence="2">
    <location>
        <begin position="1"/>
        <end position="33"/>
    </location>
</feature>
<feature type="transmembrane region" description="Helical" evidence="1">
    <location>
        <begin position="463"/>
        <end position="486"/>
    </location>
</feature>
<feature type="transmembrane region" description="Helical" evidence="1">
    <location>
        <begin position="217"/>
        <end position="242"/>
    </location>
</feature>
<feature type="transmembrane region" description="Helical" evidence="1">
    <location>
        <begin position="342"/>
        <end position="360"/>
    </location>
</feature>
<feature type="transmembrane region" description="Helical" evidence="1">
    <location>
        <begin position="81"/>
        <end position="99"/>
    </location>
</feature>
<reference evidence="3 4" key="1">
    <citation type="submission" date="2020-05" db="EMBL/GenBank/DDBJ databases">
        <title>Azospirillum oleiclasticum sp. nov, a nitrogen-fixing and heavy crude oil-emulsifying bacterium isolated from the crude oil of Yumen Oilfield.</title>
        <authorList>
            <person name="Wu D."/>
            <person name="Cai M."/>
            <person name="Zhang X."/>
        </authorList>
    </citation>
    <scope>NUCLEOTIDE SEQUENCE [LARGE SCALE GENOMIC DNA]</scope>
    <source>
        <strain evidence="3 4">ROY-1-1-2</strain>
    </source>
</reference>
<feature type="transmembrane region" description="Helical" evidence="1">
    <location>
        <begin position="421"/>
        <end position="442"/>
    </location>
</feature>
<name>A0ABX2T551_9PROT</name>
<keyword evidence="2" id="KW-0732">Signal</keyword>
<feature type="chain" id="PRO_5045854494" evidence="2">
    <location>
        <begin position="34"/>
        <end position="487"/>
    </location>
</feature>
<keyword evidence="1" id="KW-0812">Transmembrane</keyword>
<organism evidence="3 4">
    <name type="scientific">Azospirillum oleiclasticum</name>
    <dbReference type="NCBI Taxonomy" id="2735135"/>
    <lineage>
        <taxon>Bacteria</taxon>
        <taxon>Pseudomonadati</taxon>
        <taxon>Pseudomonadota</taxon>
        <taxon>Alphaproteobacteria</taxon>
        <taxon>Rhodospirillales</taxon>
        <taxon>Azospirillaceae</taxon>
        <taxon>Azospirillum</taxon>
    </lineage>
</organism>
<dbReference type="Pfam" id="PF16980">
    <property type="entry name" value="CitMHS_2"/>
    <property type="match status" value="1"/>
</dbReference>
<dbReference type="RefSeq" id="WP_180281093.1">
    <property type="nucleotide sequence ID" value="NZ_JABFDB010000002.1"/>
</dbReference>
<sequence length="487" mass="51851">MIHRLPRTVRGVPSAVATLIATMALSMASPALAAEAGHGAPHLDGLQLGVLWVIPFAGVLLSIALFPLFAPNVWHHHFGKIAALWALAFIVPFAIRFGWELALYELLHTALLEYIPFVVLLTALFTVAGGVRLAGSLVGTPLANTVGLALGAALASFMGTTGASMLLIRPLLRANENRKDKVHTVVFFIFLVSNVGGSLTPLGDPPLFIGFLKGVSFFWPTVHLFAPMLLVTVALLAIYFVLDTVLHTRDPGKHALVEGVHEKEPIRVEGTVNFLLLGGVVLAVLVGAWQSGVSFSVYHVPVKLESILSMALLIGITFLSLRLTDDKSRKLNGFSWGPMAEVAKLFAAIFLTIIPALAILRAGEAGALGAIIASVNPNGVPSPAMYFWATGALSSFLDNAPTYLIFFNTAGGDPAVLMNELSLTLGAISAGAVFMGANTYIGNAPNFMVKAIAEERGVKMPSFFGYMAWSCGILVPLFVIVTFMFYV</sequence>
<feature type="transmembrane region" description="Helical" evidence="1">
    <location>
        <begin position="302"/>
        <end position="321"/>
    </location>
</feature>
<keyword evidence="4" id="KW-1185">Reference proteome</keyword>
<feature type="transmembrane region" description="Helical" evidence="1">
    <location>
        <begin position="146"/>
        <end position="168"/>
    </location>
</feature>